<keyword evidence="1" id="KW-1133">Transmembrane helix</keyword>
<keyword evidence="1" id="KW-0812">Transmembrane</keyword>
<dbReference type="AlphaFoldDB" id="A0A544ULI4"/>
<dbReference type="RefSeq" id="WP_142508699.1">
    <property type="nucleotide sequence ID" value="NZ_SADV01000006.1"/>
</dbReference>
<organism evidence="2 3">
    <name type="scientific">Lysinibacillus sphaericus</name>
    <name type="common">Bacillus sphaericus</name>
    <dbReference type="NCBI Taxonomy" id="1421"/>
    <lineage>
        <taxon>Bacteria</taxon>
        <taxon>Bacillati</taxon>
        <taxon>Bacillota</taxon>
        <taxon>Bacilli</taxon>
        <taxon>Bacillales</taxon>
        <taxon>Bacillaceae</taxon>
        <taxon>Lysinibacillus</taxon>
    </lineage>
</organism>
<dbReference type="InterPro" id="IPR025699">
    <property type="entry name" value="ABC2_memb-like"/>
</dbReference>
<dbReference type="Proteomes" id="UP000317944">
    <property type="component" value="Unassembled WGS sequence"/>
</dbReference>
<gene>
    <name evidence="2" type="ORF">C7Y47_10300</name>
</gene>
<sequence length="204" mass="23589">MINLILKDVLIQKKLILFYIATIILYLWAGVPSLLFLGFLYSVIFILNAFAYDEKDNANILLNSLPYTRKEIVSSKYIGSLIFTTIFVFMIYVGDFLINGKGNLFIWKEMLLIIGLVMVVISLMFPFSYKFKTQYLLIALSVLFGIYMLSISLLVPINDILRELARKFLTLQETQMYVVASITVIILFIGSWLLSIRIYERKAF</sequence>
<dbReference type="PANTHER" id="PTHR41309">
    <property type="entry name" value="MEMBRANE PROTEIN-RELATED"/>
    <property type="match status" value="1"/>
</dbReference>
<accession>A0A544ULI4</accession>
<dbReference type="PANTHER" id="PTHR41309:SF2">
    <property type="entry name" value="MEMBRANE PROTEIN"/>
    <property type="match status" value="1"/>
</dbReference>
<dbReference type="OrthoDB" id="1913432at2"/>
<dbReference type="Pfam" id="PF13346">
    <property type="entry name" value="ABC2_membrane_5"/>
    <property type="match status" value="1"/>
</dbReference>
<proteinExistence type="predicted"/>
<name>A0A544ULI4_LYSSH</name>
<feature type="transmembrane region" description="Helical" evidence="1">
    <location>
        <begin position="176"/>
        <end position="199"/>
    </location>
</feature>
<comment type="caution">
    <text evidence="2">The sequence shown here is derived from an EMBL/GenBank/DDBJ whole genome shotgun (WGS) entry which is preliminary data.</text>
</comment>
<evidence type="ECO:0000313" key="2">
    <source>
        <dbReference type="EMBL" id="TQR34353.1"/>
    </source>
</evidence>
<reference evidence="2 3" key="1">
    <citation type="submission" date="2018-03" db="EMBL/GenBank/DDBJ databases">
        <title>Aerobic endospore-forming bacteria genome sequencing and assembly.</title>
        <authorList>
            <person name="Cavalcante D.A."/>
            <person name="Driks A."/>
            <person name="Putonti C."/>
            <person name="De-Souza M.T."/>
        </authorList>
    </citation>
    <scope>NUCLEOTIDE SEQUENCE [LARGE SCALE GENOMIC DNA]</scope>
    <source>
        <strain evidence="2 3">SDF0037</strain>
    </source>
</reference>
<feature type="transmembrane region" description="Helical" evidence="1">
    <location>
        <begin position="135"/>
        <end position="155"/>
    </location>
</feature>
<dbReference type="EMBL" id="SADV01000006">
    <property type="protein sequence ID" value="TQR34353.1"/>
    <property type="molecule type" value="Genomic_DNA"/>
</dbReference>
<feature type="transmembrane region" description="Helical" evidence="1">
    <location>
        <begin position="16"/>
        <end position="47"/>
    </location>
</feature>
<evidence type="ECO:0000256" key="1">
    <source>
        <dbReference type="SAM" id="Phobius"/>
    </source>
</evidence>
<feature type="transmembrane region" description="Helical" evidence="1">
    <location>
        <begin position="77"/>
        <end position="98"/>
    </location>
</feature>
<keyword evidence="1" id="KW-0472">Membrane</keyword>
<evidence type="ECO:0000313" key="3">
    <source>
        <dbReference type="Proteomes" id="UP000317944"/>
    </source>
</evidence>
<protein>
    <submittedName>
        <fullName evidence="2">ABC-2 transporter permease</fullName>
    </submittedName>
</protein>
<feature type="transmembrane region" description="Helical" evidence="1">
    <location>
        <begin position="110"/>
        <end position="129"/>
    </location>
</feature>